<accession>A0AAU8K3V3</accession>
<dbReference type="InterPro" id="IPR004616">
    <property type="entry name" value="Leu/Phe-tRNA_Trfase"/>
</dbReference>
<dbReference type="GO" id="GO:0008914">
    <property type="term" value="F:leucyl-tRNA--protein transferase activity"/>
    <property type="evidence" value="ECO:0007669"/>
    <property type="project" value="UniProtKB-UniRule"/>
</dbReference>
<evidence type="ECO:0000313" key="5">
    <source>
        <dbReference type="EMBL" id="XCM82733.1"/>
    </source>
</evidence>
<keyword evidence="1 4" id="KW-0963">Cytoplasm</keyword>
<dbReference type="Gene3D" id="3.40.630.70">
    <property type="entry name" value="Leucyl/phenylalanyl-tRNA-protein transferase, C-terminal domain"/>
    <property type="match status" value="1"/>
</dbReference>
<dbReference type="AlphaFoldDB" id="A0AAU8K3V3"/>
<sequence>MRPFWQTLDLSAAPADAPAAFCADLGPESLLAAYGCGLFPMPAADDYGRFMNEALYESQVAARAIAVPGGEEEVPYQVAWWSPDPRPVVPPTAVRLGRRLRRRLRNRLDWSTTADRDFERVVDLCGEGREPRWLTGDLLSGLRALHRLGRAHSVEVWEDEELVGGVFGVRIGPVLSLDSMFHRRPDASRVAVADLAARFATVGGLLLDAQWDSPHIRSLGATPVPRAHYLTVLHTGPEAGPPPATRLPAHRLA</sequence>
<comment type="catalytic activity">
    <reaction evidence="4">
        <text>L-phenylalanyl-tRNA(Phe) + an N-terminal L-alpha-aminoacyl-[protein] = an N-terminal L-phenylalanyl-L-alpha-aminoacyl-[protein] + tRNA(Phe)</text>
        <dbReference type="Rhea" id="RHEA:43632"/>
        <dbReference type="Rhea" id="RHEA-COMP:9668"/>
        <dbReference type="Rhea" id="RHEA-COMP:9699"/>
        <dbReference type="Rhea" id="RHEA-COMP:10636"/>
        <dbReference type="Rhea" id="RHEA-COMP:10637"/>
        <dbReference type="ChEBI" id="CHEBI:78442"/>
        <dbReference type="ChEBI" id="CHEBI:78531"/>
        <dbReference type="ChEBI" id="CHEBI:78597"/>
        <dbReference type="ChEBI" id="CHEBI:83561"/>
        <dbReference type="EC" id="2.3.2.6"/>
    </reaction>
</comment>
<evidence type="ECO:0000256" key="1">
    <source>
        <dbReference type="ARBA" id="ARBA00022490"/>
    </source>
</evidence>
<dbReference type="InterPro" id="IPR016181">
    <property type="entry name" value="Acyl_CoA_acyltransferase"/>
</dbReference>
<dbReference type="PANTHER" id="PTHR30098">
    <property type="entry name" value="LEUCYL/PHENYLALANYL-TRNA--PROTEIN TRANSFERASE"/>
    <property type="match status" value="1"/>
</dbReference>
<dbReference type="SUPFAM" id="SSF55729">
    <property type="entry name" value="Acyl-CoA N-acyltransferases (Nat)"/>
    <property type="match status" value="1"/>
</dbReference>
<dbReference type="EC" id="2.3.2.6" evidence="4"/>
<comment type="subcellular location">
    <subcellularLocation>
        <location evidence="4">Cytoplasm</location>
    </subcellularLocation>
</comment>
<comment type="function">
    <text evidence="4">Functions in the N-end rule pathway of protein degradation where it conjugates Leu, Phe and, less efficiently, Met from aminoacyl-tRNAs to the N-termini of proteins containing an N-terminal arginine or lysine.</text>
</comment>
<dbReference type="KEGG" id="kcm:ABWK59_29380"/>
<dbReference type="GO" id="GO:0005737">
    <property type="term" value="C:cytoplasm"/>
    <property type="evidence" value="ECO:0007669"/>
    <property type="project" value="UniProtKB-SubCell"/>
</dbReference>
<comment type="similarity">
    <text evidence="4">Belongs to the L/F-transferase family.</text>
</comment>
<dbReference type="InterPro" id="IPR042203">
    <property type="entry name" value="Leu/Phe-tRNA_Trfase_C"/>
</dbReference>
<gene>
    <name evidence="4" type="primary">aat</name>
    <name evidence="5" type="ORF">ABWK59_29380</name>
</gene>
<comment type="catalytic activity">
    <reaction evidence="4">
        <text>N-terminal L-lysyl-[protein] + L-leucyl-tRNA(Leu) = N-terminal L-leucyl-L-lysyl-[protein] + tRNA(Leu) + H(+)</text>
        <dbReference type="Rhea" id="RHEA:12340"/>
        <dbReference type="Rhea" id="RHEA-COMP:9613"/>
        <dbReference type="Rhea" id="RHEA-COMP:9622"/>
        <dbReference type="Rhea" id="RHEA-COMP:12670"/>
        <dbReference type="Rhea" id="RHEA-COMP:12671"/>
        <dbReference type="ChEBI" id="CHEBI:15378"/>
        <dbReference type="ChEBI" id="CHEBI:65249"/>
        <dbReference type="ChEBI" id="CHEBI:78442"/>
        <dbReference type="ChEBI" id="CHEBI:78494"/>
        <dbReference type="ChEBI" id="CHEBI:133043"/>
        <dbReference type="EC" id="2.3.2.6"/>
    </reaction>
</comment>
<dbReference type="Gene3D" id="3.30.70.3550">
    <property type="entry name" value="Leucyl/phenylalanyl-tRNA-protein transferase, N-terminal domain"/>
    <property type="match status" value="1"/>
</dbReference>
<proteinExistence type="inferred from homology"/>
<evidence type="ECO:0000256" key="4">
    <source>
        <dbReference type="HAMAP-Rule" id="MF_00688"/>
    </source>
</evidence>
<dbReference type="RefSeq" id="WP_354643666.1">
    <property type="nucleotide sequence ID" value="NZ_CP159872.1"/>
</dbReference>
<keyword evidence="2 4" id="KW-0808">Transferase</keyword>
<dbReference type="EMBL" id="CP159872">
    <property type="protein sequence ID" value="XCM82733.1"/>
    <property type="molecule type" value="Genomic_DNA"/>
</dbReference>
<dbReference type="PANTHER" id="PTHR30098:SF2">
    <property type="entry name" value="LEUCYL_PHENYLALANYL-TRNA--PROTEIN TRANSFERASE"/>
    <property type="match status" value="1"/>
</dbReference>
<keyword evidence="3 4" id="KW-0012">Acyltransferase</keyword>
<evidence type="ECO:0000256" key="3">
    <source>
        <dbReference type="ARBA" id="ARBA00023315"/>
    </source>
</evidence>
<dbReference type="HAMAP" id="MF_00688">
    <property type="entry name" value="Leu_Phe_trans"/>
    <property type="match status" value="1"/>
</dbReference>
<evidence type="ECO:0000256" key="2">
    <source>
        <dbReference type="ARBA" id="ARBA00022679"/>
    </source>
</evidence>
<reference evidence="5" key="1">
    <citation type="submission" date="2024-06" db="EMBL/GenBank/DDBJ databases">
        <title>The genome sequences of Kitasatospora sp. strain HUAS MG31.</title>
        <authorList>
            <person name="Mo P."/>
        </authorList>
    </citation>
    <scope>NUCLEOTIDE SEQUENCE</scope>
    <source>
        <strain evidence="5">HUAS MG31</strain>
    </source>
</reference>
<dbReference type="InterPro" id="IPR042221">
    <property type="entry name" value="Leu/Phe-tRNA_Trfase_N"/>
</dbReference>
<dbReference type="Pfam" id="PF03588">
    <property type="entry name" value="Leu_Phe_trans"/>
    <property type="match status" value="1"/>
</dbReference>
<comment type="catalytic activity">
    <reaction evidence="4">
        <text>N-terminal L-arginyl-[protein] + L-leucyl-tRNA(Leu) = N-terminal L-leucyl-L-arginyl-[protein] + tRNA(Leu) + H(+)</text>
        <dbReference type="Rhea" id="RHEA:50416"/>
        <dbReference type="Rhea" id="RHEA-COMP:9613"/>
        <dbReference type="Rhea" id="RHEA-COMP:9622"/>
        <dbReference type="Rhea" id="RHEA-COMP:12672"/>
        <dbReference type="Rhea" id="RHEA-COMP:12673"/>
        <dbReference type="ChEBI" id="CHEBI:15378"/>
        <dbReference type="ChEBI" id="CHEBI:64719"/>
        <dbReference type="ChEBI" id="CHEBI:78442"/>
        <dbReference type="ChEBI" id="CHEBI:78494"/>
        <dbReference type="ChEBI" id="CHEBI:133044"/>
        <dbReference type="EC" id="2.3.2.6"/>
    </reaction>
</comment>
<dbReference type="GO" id="GO:0030163">
    <property type="term" value="P:protein catabolic process"/>
    <property type="evidence" value="ECO:0007669"/>
    <property type="project" value="UniProtKB-UniRule"/>
</dbReference>
<organism evidence="5">
    <name type="scientific">Kitasatospora camelliae</name>
    <dbReference type="NCBI Taxonomy" id="3156397"/>
    <lineage>
        <taxon>Bacteria</taxon>
        <taxon>Bacillati</taxon>
        <taxon>Actinomycetota</taxon>
        <taxon>Actinomycetes</taxon>
        <taxon>Kitasatosporales</taxon>
        <taxon>Streptomycetaceae</taxon>
        <taxon>Kitasatospora</taxon>
    </lineage>
</organism>
<protein>
    <recommendedName>
        <fullName evidence="4">Leucyl/phenylalanyl-tRNA--protein transferase</fullName>
        <ecNumber evidence="4">2.3.2.6</ecNumber>
    </recommendedName>
    <alternativeName>
        <fullName evidence="4">L/F-transferase</fullName>
    </alternativeName>
    <alternativeName>
        <fullName evidence="4">Leucyltransferase</fullName>
    </alternativeName>
    <alternativeName>
        <fullName evidence="4">Phenyalanyltransferase</fullName>
    </alternativeName>
</protein>
<name>A0AAU8K3V3_9ACTN</name>